<evidence type="ECO:0000256" key="1">
    <source>
        <dbReference type="ARBA" id="ARBA00004406"/>
    </source>
</evidence>
<evidence type="ECO:0000256" key="3">
    <source>
        <dbReference type="ARBA" id="ARBA00038812"/>
    </source>
</evidence>
<evidence type="ECO:0000256" key="5">
    <source>
        <dbReference type="ARBA" id="ARBA00046062"/>
    </source>
</evidence>
<dbReference type="SMART" id="SM00166">
    <property type="entry name" value="UBX"/>
    <property type="match status" value="1"/>
</dbReference>
<dbReference type="EMBL" id="QGMK01001582">
    <property type="protein sequence ID" value="TVY67397.1"/>
    <property type="molecule type" value="Genomic_DNA"/>
</dbReference>
<feature type="compositionally biased region" description="Low complexity" evidence="6">
    <location>
        <begin position="416"/>
        <end position="426"/>
    </location>
</feature>
<feature type="compositionally biased region" description="Basic and acidic residues" evidence="6">
    <location>
        <begin position="175"/>
        <end position="197"/>
    </location>
</feature>
<feature type="region of interest" description="Disordered" evidence="6">
    <location>
        <begin position="115"/>
        <end position="285"/>
    </location>
</feature>
<dbReference type="SUPFAM" id="SSF52833">
    <property type="entry name" value="Thioredoxin-like"/>
    <property type="match status" value="1"/>
</dbReference>
<evidence type="ECO:0000313" key="9">
    <source>
        <dbReference type="Proteomes" id="UP000469558"/>
    </source>
</evidence>
<dbReference type="Proteomes" id="UP000469558">
    <property type="component" value="Unassembled WGS sequence"/>
</dbReference>
<keyword evidence="2" id="KW-0834">Unfolded protein response</keyword>
<reference evidence="8 9" key="1">
    <citation type="submission" date="2018-05" db="EMBL/GenBank/DDBJ databases">
        <title>Genome sequencing and assembly of the regulated plant pathogen Lachnellula willkommii and related sister species for the development of diagnostic species identification markers.</title>
        <authorList>
            <person name="Giroux E."/>
            <person name="Bilodeau G."/>
        </authorList>
    </citation>
    <scope>NUCLEOTIDE SEQUENCE [LARGE SCALE GENOMIC DNA]</scope>
    <source>
        <strain evidence="8 9">CBS 268.59</strain>
    </source>
</reference>
<dbReference type="GO" id="GO:0036503">
    <property type="term" value="P:ERAD pathway"/>
    <property type="evidence" value="ECO:0007669"/>
    <property type="project" value="TreeGrafter"/>
</dbReference>
<dbReference type="AlphaFoldDB" id="A0A8T9C3B7"/>
<dbReference type="Pfam" id="PF00789">
    <property type="entry name" value="UBX"/>
    <property type="match status" value="1"/>
</dbReference>
<dbReference type="Pfam" id="PF23187">
    <property type="entry name" value="UBX7_N"/>
    <property type="match status" value="1"/>
</dbReference>
<dbReference type="InterPro" id="IPR029071">
    <property type="entry name" value="Ubiquitin-like_domsf"/>
</dbReference>
<dbReference type="InterPro" id="IPR036249">
    <property type="entry name" value="Thioredoxin-like_sf"/>
</dbReference>
<name>A0A8T9C3B7_9HELO</name>
<feature type="compositionally biased region" description="Basic and acidic residues" evidence="6">
    <location>
        <begin position="226"/>
        <end position="257"/>
    </location>
</feature>
<comment type="subunit">
    <text evidence="3">Directly interacts with VCP. Interacts with UBQLN1. Forms a complex with VCP and UBQLN1.</text>
</comment>
<protein>
    <recommendedName>
        <fullName evidence="4">UBX domain-containing protein 2</fullName>
    </recommendedName>
</protein>
<dbReference type="Gene3D" id="3.10.20.90">
    <property type="entry name" value="Phosphatidylinositol 3-kinase Catalytic Subunit, Chain A, domain 1"/>
    <property type="match status" value="1"/>
</dbReference>
<gene>
    <name evidence="8" type="primary">ubxn-4</name>
    <name evidence="8" type="ORF">LSUE1_G004729</name>
</gene>
<comment type="caution">
    <text evidence="8">The sequence shown here is derived from an EMBL/GenBank/DDBJ whole genome shotgun (WGS) entry which is preliminary data.</text>
</comment>
<feature type="domain" description="UBX" evidence="7">
    <location>
        <begin position="282"/>
        <end position="363"/>
    </location>
</feature>
<dbReference type="PANTHER" id="PTHR46424">
    <property type="entry name" value="UBX DOMAIN-CONTAINING PROTEIN 4"/>
    <property type="match status" value="1"/>
</dbReference>
<dbReference type="InterPro" id="IPR001012">
    <property type="entry name" value="UBX_dom"/>
</dbReference>
<comment type="function">
    <text evidence="5">Involved in endoplasmic reticulum-associated protein degradation (ERAD). Acts as a platform to recruit both UBQLN1 and VCP to the ER during ERAD.</text>
</comment>
<comment type="subcellular location">
    <subcellularLocation>
        <location evidence="1">Endoplasmic reticulum membrane</location>
        <topology evidence="1">Peripheral membrane protein</topology>
    </subcellularLocation>
</comment>
<dbReference type="OrthoDB" id="2445133at2759"/>
<evidence type="ECO:0000256" key="6">
    <source>
        <dbReference type="SAM" id="MobiDB-lite"/>
    </source>
</evidence>
<feature type="compositionally biased region" description="Polar residues" evidence="6">
    <location>
        <begin position="132"/>
        <end position="147"/>
    </location>
</feature>
<feature type="region of interest" description="Disordered" evidence="6">
    <location>
        <begin position="405"/>
        <end position="463"/>
    </location>
</feature>
<proteinExistence type="predicted"/>
<dbReference type="CDD" id="cd01767">
    <property type="entry name" value="UBX"/>
    <property type="match status" value="1"/>
</dbReference>
<accession>A0A8T9C3B7</accession>
<dbReference type="PROSITE" id="PS50033">
    <property type="entry name" value="UBX"/>
    <property type="match status" value="1"/>
</dbReference>
<feature type="compositionally biased region" description="Polar residues" evidence="6">
    <location>
        <begin position="259"/>
        <end position="284"/>
    </location>
</feature>
<feature type="compositionally biased region" description="Low complexity" evidence="6">
    <location>
        <begin position="115"/>
        <end position="131"/>
    </location>
</feature>
<feature type="compositionally biased region" description="Basic and acidic residues" evidence="6">
    <location>
        <begin position="431"/>
        <end position="440"/>
    </location>
</feature>
<evidence type="ECO:0000259" key="7">
    <source>
        <dbReference type="PROSITE" id="PS50033"/>
    </source>
</evidence>
<sequence>MFYEGDLQSGISKAVEESRLVACFVTDDGEESKKWETEFLEQPELKASLVDQTVLLRLTAGSQEAGYLAAIFPLPKTPTIVVIKNGELKEYLAAGVTKEEFLRRMEVCLGSRVAEPPTAQAPQPPVSTAASSNEAISTPVHDQSPQVPQVAATSSSSQQPVGSSTRSQHSSADLLAERSARLEQREKDSKGKGKVPTESKPQNEPSQPAKSANAADMKYALMQKKRQQDAKEERARILKRVEDDKARRRQEAAERKVNANGTSTSQPPVTASSPTRSNHPSTRSAEAAVQVRLFDGSTVRSRFPSHGSLCEHVRPWLDEKQEGDVPYTFKQVLSPLPNKSISISEEEESLQVLGLTPSATLILVPINEYTSAYEGGATGLVYKGYSLVSSGVGMVTGALGSFLGGGAAPAQEAHESPAPSTAPSSSINVRTLRDQQRPDDQQFYNGNALNFEPRKDDDDKKED</sequence>
<evidence type="ECO:0000256" key="2">
    <source>
        <dbReference type="ARBA" id="ARBA00023230"/>
    </source>
</evidence>
<dbReference type="SUPFAM" id="SSF54236">
    <property type="entry name" value="Ubiquitin-like"/>
    <property type="match status" value="1"/>
</dbReference>
<dbReference type="GO" id="GO:0006986">
    <property type="term" value="P:response to unfolded protein"/>
    <property type="evidence" value="ECO:0007669"/>
    <property type="project" value="UniProtKB-KW"/>
</dbReference>
<feature type="compositionally biased region" description="Low complexity" evidence="6">
    <location>
        <begin position="153"/>
        <end position="167"/>
    </location>
</feature>
<keyword evidence="9" id="KW-1185">Reference proteome</keyword>
<organism evidence="8 9">
    <name type="scientific">Lachnellula suecica</name>
    <dbReference type="NCBI Taxonomy" id="602035"/>
    <lineage>
        <taxon>Eukaryota</taxon>
        <taxon>Fungi</taxon>
        <taxon>Dikarya</taxon>
        <taxon>Ascomycota</taxon>
        <taxon>Pezizomycotina</taxon>
        <taxon>Leotiomycetes</taxon>
        <taxon>Helotiales</taxon>
        <taxon>Lachnaceae</taxon>
        <taxon>Lachnellula</taxon>
    </lineage>
</organism>
<evidence type="ECO:0000256" key="4">
    <source>
        <dbReference type="ARBA" id="ARBA00041575"/>
    </source>
</evidence>
<feature type="compositionally biased region" description="Polar residues" evidence="6">
    <location>
        <begin position="199"/>
        <end position="210"/>
    </location>
</feature>
<dbReference type="PANTHER" id="PTHR46424:SF1">
    <property type="entry name" value="UBX DOMAIN-CONTAINING PROTEIN 4"/>
    <property type="match status" value="1"/>
</dbReference>
<feature type="compositionally biased region" description="Basic and acidic residues" evidence="6">
    <location>
        <begin position="452"/>
        <end position="463"/>
    </location>
</feature>
<dbReference type="GO" id="GO:0005789">
    <property type="term" value="C:endoplasmic reticulum membrane"/>
    <property type="evidence" value="ECO:0007669"/>
    <property type="project" value="UniProtKB-SubCell"/>
</dbReference>
<evidence type="ECO:0000313" key="8">
    <source>
        <dbReference type="EMBL" id="TVY67397.1"/>
    </source>
</evidence>